<dbReference type="GO" id="GO:0102710">
    <property type="term" value="F:D-inositol-3-phosphate glycosyltransferase activity"/>
    <property type="evidence" value="ECO:0007669"/>
    <property type="project" value="UniProtKB-EC"/>
</dbReference>
<accession>A0ABM9B2B1</accession>
<dbReference type="CDD" id="cd03801">
    <property type="entry name" value="GT4_PimA-like"/>
    <property type="match status" value="1"/>
</dbReference>
<reference evidence="2" key="1">
    <citation type="submission" date="2021-12" db="EMBL/GenBank/DDBJ databases">
        <authorList>
            <person name="Rodrigo-Torres L."/>
            <person name="Arahal R. D."/>
            <person name="Lucena T."/>
        </authorList>
    </citation>
    <scope>NUCLEOTIDE SEQUENCE</scope>
    <source>
        <strain evidence="2">CECT 8419</strain>
    </source>
</reference>
<dbReference type="SUPFAM" id="SSF53756">
    <property type="entry name" value="UDP-Glycosyltransferase/glycogen phosphorylase"/>
    <property type="match status" value="1"/>
</dbReference>
<organism evidence="2 3">
    <name type="scientific">Neolewinella maritima</name>
    <dbReference type="NCBI Taxonomy" id="1383882"/>
    <lineage>
        <taxon>Bacteria</taxon>
        <taxon>Pseudomonadati</taxon>
        <taxon>Bacteroidota</taxon>
        <taxon>Saprospiria</taxon>
        <taxon>Saprospirales</taxon>
        <taxon>Lewinellaceae</taxon>
        <taxon>Neolewinella</taxon>
    </lineage>
</organism>
<dbReference type="Pfam" id="PF00534">
    <property type="entry name" value="Glycos_transf_1"/>
    <property type="match status" value="1"/>
</dbReference>
<dbReference type="EMBL" id="CAKLPZ010000002">
    <property type="protein sequence ID" value="CAH1001339.1"/>
    <property type="molecule type" value="Genomic_DNA"/>
</dbReference>
<dbReference type="Gene3D" id="3.40.50.2000">
    <property type="entry name" value="Glycogen Phosphorylase B"/>
    <property type="match status" value="1"/>
</dbReference>
<proteinExistence type="predicted"/>
<gene>
    <name evidence="2" type="primary">mshA_4</name>
    <name evidence="2" type="ORF">LEM8419_02240</name>
</gene>
<feature type="domain" description="Glycosyl transferase family 1" evidence="1">
    <location>
        <begin position="238"/>
        <end position="385"/>
    </location>
</feature>
<dbReference type="PANTHER" id="PTHR45947">
    <property type="entry name" value="SULFOQUINOVOSYL TRANSFERASE SQD2"/>
    <property type="match status" value="1"/>
</dbReference>
<dbReference type="InterPro" id="IPR050194">
    <property type="entry name" value="Glycosyltransferase_grp1"/>
</dbReference>
<dbReference type="Proteomes" id="UP000837803">
    <property type="component" value="Unassembled WGS sequence"/>
</dbReference>
<comment type="caution">
    <text evidence="2">The sequence shown here is derived from an EMBL/GenBank/DDBJ whole genome shotgun (WGS) entry which is preliminary data.</text>
</comment>
<evidence type="ECO:0000313" key="2">
    <source>
        <dbReference type="EMBL" id="CAH1001339.1"/>
    </source>
</evidence>
<keyword evidence="2" id="KW-0808">Transferase</keyword>
<protein>
    <submittedName>
        <fullName evidence="2">D-inositol-3-phosphate glycosyltransferase</fullName>
        <ecNumber evidence="2">2.4.1.250</ecNumber>
    </submittedName>
</protein>
<evidence type="ECO:0000313" key="3">
    <source>
        <dbReference type="Proteomes" id="UP000837803"/>
    </source>
</evidence>
<name>A0ABM9B2B1_9BACT</name>
<keyword evidence="3" id="KW-1185">Reference proteome</keyword>
<sequence>MITVSHPTGNANLRAAIDGMEAAGILSHYYTAIATYPGNAFDWLSKIGPLEDFSRRSFSPGLASKTQVHPWKELGRLLASKTGMRSLTQHETGLLSVDAVYQSIDEYVAGRLIKEQPKAVYAYEDGAATSFERARQLGIATLYDLPIGYWRTARRMLNETIAEYPEWATTIKGVLDSPEKVARKDRELELSDQIFVASTFTADSLKDYPGKLAPVHIIPYGFPTPIQNRQYDSVGQRPLRLLFVGGLSQRKGIAELFAAVDHFGDKVTLTVVGRKVAEDCAPLNAALAKHRYIPSMPHQQVLALMREHDLLVFPSHFEGFGLVMTEAMSQGTPVITTERTAGPDIIEHGEDGYIVPAGSTEALINQIDELVSRPERVAEVGRAASRRAAQRPWSAYGHELAVAIQDVLR</sequence>
<dbReference type="EC" id="2.4.1.250" evidence="2"/>
<keyword evidence="2" id="KW-0328">Glycosyltransferase</keyword>
<evidence type="ECO:0000259" key="1">
    <source>
        <dbReference type="Pfam" id="PF00534"/>
    </source>
</evidence>
<dbReference type="RefSeq" id="WP_238751186.1">
    <property type="nucleotide sequence ID" value="NZ_CAKLPZ010000002.1"/>
</dbReference>
<dbReference type="InterPro" id="IPR001296">
    <property type="entry name" value="Glyco_trans_1"/>
</dbReference>
<dbReference type="PANTHER" id="PTHR45947:SF3">
    <property type="entry name" value="SULFOQUINOVOSYL TRANSFERASE SQD2"/>
    <property type="match status" value="1"/>
</dbReference>